<dbReference type="EMBL" id="CAJOBC010007818">
    <property type="protein sequence ID" value="CAF3944144.1"/>
    <property type="molecule type" value="Genomic_DNA"/>
</dbReference>
<comment type="caution">
    <text evidence="2">The sequence shown here is derived from an EMBL/GenBank/DDBJ whole genome shotgun (WGS) entry which is preliminary data.</text>
</comment>
<dbReference type="AlphaFoldDB" id="A0A814UT47"/>
<feature type="compositionally biased region" description="Basic and acidic residues" evidence="1">
    <location>
        <begin position="23"/>
        <end position="39"/>
    </location>
</feature>
<reference evidence="2" key="1">
    <citation type="submission" date="2021-02" db="EMBL/GenBank/DDBJ databases">
        <authorList>
            <person name="Nowell W R."/>
        </authorList>
    </citation>
    <scope>NUCLEOTIDE SEQUENCE</scope>
</reference>
<dbReference type="OrthoDB" id="10595356at2759"/>
<dbReference type="Proteomes" id="UP000681722">
    <property type="component" value="Unassembled WGS sequence"/>
</dbReference>
<organism evidence="2 4">
    <name type="scientific">Didymodactylos carnosus</name>
    <dbReference type="NCBI Taxonomy" id="1234261"/>
    <lineage>
        <taxon>Eukaryota</taxon>
        <taxon>Metazoa</taxon>
        <taxon>Spiralia</taxon>
        <taxon>Gnathifera</taxon>
        <taxon>Rotifera</taxon>
        <taxon>Eurotatoria</taxon>
        <taxon>Bdelloidea</taxon>
        <taxon>Philodinida</taxon>
        <taxon>Philodinidae</taxon>
        <taxon>Didymodactylos</taxon>
    </lineage>
</organism>
<feature type="region of interest" description="Disordered" evidence="1">
    <location>
        <begin position="1"/>
        <end position="39"/>
    </location>
</feature>
<evidence type="ECO:0000256" key="1">
    <source>
        <dbReference type="SAM" id="MobiDB-lite"/>
    </source>
</evidence>
<sequence>MRQRLLQKRNDQELIEQSQESMAEARRSKVVMRSEDGGGQRYPEKVILLAKGIKIPCINISLKHGGFNAATLHQAATNLHKENLGAFNSFILILGYET</sequence>
<dbReference type="Proteomes" id="UP000663829">
    <property type="component" value="Unassembled WGS sequence"/>
</dbReference>
<gene>
    <name evidence="2" type="ORF">GPM918_LOCUS22639</name>
    <name evidence="3" type="ORF">SRO942_LOCUS22641</name>
</gene>
<dbReference type="EMBL" id="CAJNOQ010007816">
    <property type="protein sequence ID" value="CAF1179797.1"/>
    <property type="molecule type" value="Genomic_DNA"/>
</dbReference>
<evidence type="ECO:0000313" key="3">
    <source>
        <dbReference type="EMBL" id="CAF3944144.1"/>
    </source>
</evidence>
<accession>A0A814UT47</accession>
<proteinExistence type="predicted"/>
<protein>
    <submittedName>
        <fullName evidence="2">Uncharacterized protein</fullName>
    </submittedName>
</protein>
<name>A0A814UT47_9BILA</name>
<evidence type="ECO:0000313" key="4">
    <source>
        <dbReference type="Proteomes" id="UP000663829"/>
    </source>
</evidence>
<keyword evidence="4" id="KW-1185">Reference proteome</keyword>
<evidence type="ECO:0000313" key="2">
    <source>
        <dbReference type="EMBL" id="CAF1179797.1"/>
    </source>
</evidence>